<accession>A0ABS0YK54</accession>
<evidence type="ECO:0000256" key="1">
    <source>
        <dbReference type="ARBA" id="ARBA00023172"/>
    </source>
</evidence>
<name>A0ABS0YK54_9BACT</name>
<reference evidence="2 3" key="1">
    <citation type="submission" date="2020-12" db="EMBL/GenBank/DDBJ databases">
        <title>Geomonas sp. Red421, isolated from paddy soil.</title>
        <authorList>
            <person name="Xu Z."/>
            <person name="Zhang Z."/>
            <person name="Masuda Y."/>
            <person name="Itoh H."/>
            <person name="Senoo K."/>
        </authorList>
    </citation>
    <scope>NUCLEOTIDE SEQUENCE [LARGE SCALE GENOMIC DNA]</scope>
    <source>
        <strain evidence="2 3">Red421</strain>
    </source>
</reference>
<evidence type="ECO:0000313" key="2">
    <source>
        <dbReference type="EMBL" id="MBJ6752700.1"/>
    </source>
</evidence>
<dbReference type="Gene3D" id="1.10.443.10">
    <property type="entry name" value="Intergrase catalytic core"/>
    <property type="match status" value="1"/>
</dbReference>
<dbReference type="Proteomes" id="UP000614714">
    <property type="component" value="Unassembled WGS sequence"/>
</dbReference>
<dbReference type="InterPro" id="IPR011010">
    <property type="entry name" value="DNA_brk_join_enz"/>
</dbReference>
<dbReference type="InterPro" id="IPR013762">
    <property type="entry name" value="Integrase-like_cat_sf"/>
</dbReference>
<dbReference type="RefSeq" id="WP_199391104.1">
    <property type="nucleotide sequence ID" value="NZ_JAEMHL010000021.1"/>
</dbReference>
<organism evidence="2 3">
    <name type="scientific">Geomonas anaerohicana</name>
    <dbReference type="NCBI Taxonomy" id="2798583"/>
    <lineage>
        <taxon>Bacteria</taxon>
        <taxon>Pseudomonadati</taxon>
        <taxon>Thermodesulfobacteriota</taxon>
        <taxon>Desulfuromonadia</taxon>
        <taxon>Geobacterales</taxon>
        <taxon>Geobacteraceae</taxon>
        <taxon>Geomonas</taxon>
    </lineage>
</organism>
<protein>
    <submittedName>
        <fullName evidence="2">Site-specific integrase</fullName>
    </submittedName>
</protein>
<keyword evidence="3" id="KW-1185">Reference proteome</keyword>
<proteinExistence type="predicted"/>
<dbReference type="EMBL" id="JAEMHL010000021">
    <property type="protein sequence ID" value="MBJ6752700.1"/>
    <property type="molecule type" value="Genomic_DNA"/>
</dbReference>
<keyword evidence="1" id="KW-0233">DNA recombination</keyword>
<comment type="caution">
    <text evidence="2">The sequence shown here is derived from an EMBL/GenBank/DDBJ whole genome shotgun (WGS) entry which is preliminary data.</text>
</comment>
<dbReference type="SUPFAM" id="SSF56349">
    <property type="entry name" value="DNA breaking-rejoining enzymes"/>
    <property type="match status" value="1"/>
</dbReference>
<evidence type="ECO:0000313" key="3">
    <source>
        <dbReference type="Proteomes" id="UP000614714"/>
    </source>
</evidence>
<sequence>MMVAGHSFAKGKTQAKRMIVEWAAAGIRLNVGTERNAKQSLSLFADWLSSERRGDLRTCERQAAIEYLEQRAEIIQQKALDQDRQSLDRLMVYRGGQESLPRIQSERDRILKGRAYTAEQARLIAAGQRSFHATTTELSFRCSIRAHEAYTLMRADEMARSDRRSWRNDLFSGRDGVLYTVTGKGGLSRWICVPHDLAARLEERRLETPRQVTDRGVRYLQHYDIGAGQAWSQSVSSAARRQLGWSNGAHGLRHSYAQERVKELQASGYGYRDAKEICSMELGHFRSSVVEWYLR</sequence>
<gene>
    <name evidence="2" type="ORF">JFN91_20985</name>
</gene>